<accession>A0A0N7KJN7</accession>
<reference evidence="1 2" key="3">
    <citation type="journal article" date="2013" name="Rice">
        <title>Improvement of the Oryza sativa Nipponbare reference genome using next generation sequence and optical map data.</title>
        <authorList>
            <person name="Kawahara Y."/>
            <person name="de la Bastide M."/>
            <person name="Hamilton J.P."/>
            <person name="Kanamori H."/>
            <person name="McCombie W.R."/>
            <person name="Ouyang S."/>
            <person name="Schwartz D.C."/>
            <person name="Tanaka T."/>
            <person name="Wu J."/>
            <person name="Zhou S."/>
            <person name="Childs K.L."/>
            <person name="Davidson R.M."/>
            <person name="Lin H."/>
            <person name="Quesada-Ocampo L."/>
            <person name="Vaillancourt B."/>
            <person name="Sakai H."/>
            <person name="Lee S.S."/>
            <person name="Kim J."/>
            <person name="Numa H."/>
            <person name="Itoh T."/>
            <person name="Buell C.R."/>
            <person name="Matsumoto T."/>
        </authorList>
    </citation>
    <scope>NUCLEOTIDE SEQUENCE [LARGE SCALE GENOMIC DNA]</scope>
    <source>
        <strain evidence="2">cv. Nipponbare</strain>
    </source>
</reference>
<dbReference type="Proteomes" id="UP000059680">
    <property type="component" value="Chromosome 4"/>
</dbReference>
<sequence length="107" mass="11192">MRHPPGAENAVPNRVIGCDMPPEARVVEHPGVGITRPDAAVIHRHCHGATAMRAGLQAIEAIDRHVGALPELPVVRHVAEIPTNVVMAAGAADDAAHHAGELGAFHH</sequence>
<protein>
    <submittedName>
        <fullName evidence="1">Os04g0609000 protein</fullName>
    </submittedName>
</protein>
<dbReference type="AlphaFoldDB" id="A0A0N7KJN7"/>
<gene>
    <name evidence="1" type="ordered locus">Os04g0609000</name>
    <name evidence="1" type="ORF">OSNPB_040609000</name>
</gene>
<evidence type="ECO:0000313" key="2">
    <source>
        <dbReference type="Proteomes" id="UP000059680"/>
    </source>
</evidence>
<reference evidence="2" key="1">
    <citation type="journal article" date="2005" name="Nature">
        <title>The map-based sequence of the rice genome.</title>
        <authorList>
            <consortium name="International rice genome sequencing project (IRGSP)"/>
            <person name="Matsumoto T."/>
            <person name="Wu J."/>
            <person name="Kanamori H."/>
            <person name="Katayose Y."/>
            <person name="Fujisawa M."/>
            <person name="Namiki N."/>
            <person name="Mizuno H."/>
            <person name="Yamamoto K."/>
            <person name="Antonio B.A."/>
            <person name="Baba T."/>
            <person name="Sakata K."/>
            <person name="Nagamura Y."/>
            <person name="Aoki H."/>
            <person name="Arikawa K."/>
            <person name="Arita K."/>
            <person name="Bito T."/>
            <person name="Chiden Y."/>
            <person name="Fujitsuka N."/>
            <person name="Fukunaka R."/>
            <person name="Hamada M."/>
            <person name="Harada C."/>
            <person name="Hayashi A."/>
            <person name="Hijishita S."/>
            <person name="Honda M."/>
            <person name="Hosokawa S."/>
            <person name="Ichikawa Y."/>
            <person name="Idonuma A."/>
            <person name="Iijima M."/>
            <person name="Ikeda M."/>
            <person name="Ikeno M."/>
            <person name="Ito K."/>
            <person name="Ito S."/>
            <person name="Ito T."/>
            <person name="Ito Y."/>
            <person name="Ito Y."/>
            <person name="Iwabuchi A."/>
            <person name="Kamiya K."/>
            <person name="Karasawa W."/>
            <person name="Kurita K."/>
            <person name="Katagiri S."/>
            <person name="Kikuta A."/>
            <person name="Kobayashi H."/>
            <person name="Kobayashi N."/>
            <person name="Machita K."/>
            <person name="Maehara T."/>
            <person name="Masukawa M."/>
            <person name="Mizubayashi T."/>
            <person name="Mukai Y."/>
            <person name="Nagasaki H."/>
            <person name="Nagata Y."/>
            <person name="Naito S."/>
            <person name="Nakashima M."/>
            <person name="Nakama Y."/>
            <person name="Nakamichi Y."/>
            <person name="Nakamura M."/>
            <person name="Meguro A."/>
            <person name="Negishi M."/>
            <person name="Ohta I."/>
            <person name="Ohta T."/>
            <person name="Okamoto M."/>
            <person name="Ono N."/>
            <person name="Saji S."/>
            <person name="Sakaguchi M."/>
            <person name="Sakai K."/>
            <person name="Shibata M."/>
            <person name="Shimokawa T."/>
            <person name="Song J."/>
            <person name="Takazaki Y."/>
            <person name="Terasawa K."/>
            <person name="Tsugane M."/>
            <person name="Tsuji K."/>
            <person name="Ueda S."/>
            <person name="Waki K."/>
            <person name="Yamagata H."/>
            <person name="Yamamoto M."/>
            <person name="Yamamoto S."/>
            <person name="Yamane H."/>
            <person name="Yoshiki S."/>
            <person name="Yoshihara R."/>
            <person name="Yukawa K."/>
            <person name="Zhong H."/>
            <person name="Yano M."/>
            <person name="Yuan Q."/>
            <person name="Ouyang S."/>
            <person name="Liu J."/>
            <person name="Jones K.M."/>
            <person name="Gansberger K."/>
            <person name="Moffat K."/>
            <person name="Hill J."/>
            <person name="Bera J."/>
            <person name="Fadrosh D."/>
            <person name="Jin S."/>
            <person name="Johri S."/>
            <person name="Kim M."/>
            <person name="Overton L."/>
            <person name="Reardon M."/>
            <person name="Tsitrin T."/>
            <person name="Vuong H."/>
            <person name="Weaver B."/>
            <person name="Ciecko A."/>
            <person name="Tallon L."/>
            <person name="Jackson J."/>
            <person name="Pai G."/>
            <person name="Aken S.V."/>
            <person name="Utterback T."/>
            <person name="Reidmuller S."/>
            <person name="Feldblyum T."/>
            <person name="Hsiao J."/>
            <person name="Zismann V."/>
            <person name="Iobst S."/>
            <person name="de Vazeille A.R."/>
            <person name="Buell C.R."/>
            <person name="Ying K."/>
            <person name="Li Y."/>
            <person name="Lu T."/>
            <person name="Huang Y."/>
            <person name="Zhao Q."/>
            <person name="Feng Q."/>
            <person name="Zhang L."/>
            <person name="Zhu J."/>
            <person name="Weng Q."/>
            <person name="Mu J."/>
            <person name="Lu Y."/>
            <person name="Fan D."/>
            <person name="Liu Y."/>
            <person name="Guan J."/>
            <person name="Zhang Y."/>
            <person name="Yu S."/>
            <person name="Liu X."/>
            <person name="Zhang Y."/>
            <person name="Hong G."/>
            <person name="Han B."/>
            <person name="Choisne N."/>
            <person name="Demange N."/>
            <person name="Orjeda G."/>
            <person name="Samain S."/>
            <person name="Cattolico L."/>
            <person name="Pelletier E."/>
            <person name="Couloux A."/>
            <person name="Segurens B."/>
            <person name="Wincker P."/>
            <person name="D'Hont A."/>
            <person name="Scarpelli C."/>
            <person name="Weissenbach J."/>
            <person name="Salanoubat M."/>
            <person name="Quetier F."/>
            <person name="Yu Y."/>
            <person name="Kim H.R."/>
            <person name="Rambo T."/>
            <person name="Currie J."/>
            <person name="Collura K."/>
            <person name="Luo M."/>
            <person name="Yang T."/>
            <person name="Ammiraju J.S.S."/>
            <person name="Engler F."/>
            <person name="Soderlund C."/>
            <person name="Wing R.A."/>
            <person name="Palmer L.E."/>
            <person name="de la Bastide M."/>
            <person name="Spiegel L."/>
            <person name="Nascimento L."/>
            <person name="Zutavern T."/>
            <person name="O'Shaughnessy A."/>
            <person name="Dike S."/>
            <person name="Dedhia N."/>
            <person name="Preston R."/>
            <person name="Balija V."/>
            <person name="McCombie W.R."/>
            <person name="Chow T."/>
            <person name="Chen H."/>
            <person name="Chung M."/>
            <person name="Chen C."/>
            <person name="Shaw J."/>
            <person name="Wu H."/>
            <person name="Hsiao K."/>
            <person name="Chao Y."/>
            <person name="Chu M."/>
            <person name="Cheng C."/>
            <person name="Hour A."/>
            <person name="Lee P."/>
            <person name="Lin S."/>
            <person name="Lin Y."/>
            <person name="Liou J."/>
            <person name="Liu S."/>
            <person name="Hsing Y."/>
            <person name="Raghuvanshi S."/>
            <person name="Mohanty A."/>
            <person name="Bharti A.K."/>
            <person name="Gaur A."/>
            <person name="Gupta V."/>
            <person name="Kumar D."/>
            <person name="Ravi V."/>
            <person name="Vij S."/>
            <person name="Kapur A."/>
            <person name="Khurana P."/>
            <person name="Khurana P."/>
            <person name="Khurana J.P."/>
            <person name="Tyagi A.K."/>
            <person name="Gaikwad K."/>
            <person name="Singh A."/>
            <person name="Dalal V."/>
            <person name="Srivastava S."/>
            <person name="Dixit A."/>
            <person name="Pal A.K."/>
            <person name="Ghazi I.A."/>
            <person name="Yadav M."/>
            <person name="Pandit A."/>
            <person name="Bhargava A."/>
            <person name="Sureshbabu K."/>
            <person name="Batra K."/>
            <person name="Sharma T.R."/>
            <person name="Mohapatra T."/>
            <person name="Singh N.K."/>
            <person name="Messing J."/>
            <person name="Nelson A.B."/>
            <person name="Fuks G."/>
            <person name="Kavchok S."/>
            <person name="Keizer G."/>
            <person name="Linton E."/>
            <person name="Llaca V."/>
            <person name="Song R."/>
            <person name="Tanyolac B."/>
            <person name="Young S."/>
            <person name="Ho-Il K."/>
            <person name="Hahn J.H."/>
            <person name="Sangsakoo G."/>
            <person name="Vanavichit A."/>
            <person name="de Mattos Luiz.A.T."/>
            <person name="Zimmer P.D."/>
            <person name="Malone G."/>
            <person name="Dellagostin O."/>
            <person name="de Oliveira A.C."/>
            <person name="Bevan M."/>
            <person name="Bancroft I."/>
            <person name="Minx P."/>
            <person name="Cordum H."/>
            <person name="Wilson R."/>
            <person name="Cheng Z."/>
            <person name="Jin W."/>
            <person name="Jiang J."/>
            <person name="Leong S.A."/>
            <person name="Iwama H."/>
            <person name="Gojobori T."/>
            <person name="Itoh T."/>
            <person name="Niimura Y."/>
            <person name="Fujii Y."/>
            <person name="Habara T."/>
            <person name="Sakai H."/>
            <person name="Sato Y."/>
            <person name="Wilson G."/>
            <person name="Kumar K."/>
            <person name="McCouch S."/>
            <person name="Juretic N."/>
            <person name="Hoen D."/>
            <person name="Wright S."/>
            <person name="Bruskiewich R."/>
            <person name="Bureau T."/>
            <person name="Miyao A."/>
            <person name="Hirochika H."/>
            <person name="Nishikawa T."/>
            <person name="Kadowaki K."/>
            <person name="Sugiura M."/>
            <person name="Burr B."/>
            <person name="Sasaki T."/>
        </authorList>
    </citation>
    <scope>NUCLEOTIDE SEQUENCE [LARGE SCALE GENOMIC DNA]</scope>
    <source>
        <strain evidence="2">cv. Nipponbare</strain>
    </source>
</reference>
<keyword evidence="2" id="KW-1185">Reference proteome</keyword>
<name>A0A0N7KJN7_ORYSJ</name>
<feature type="non-terminal residue" evidence="1">
    <location>
        <position position="107"/>
    </location>
</feature>
<dbReference type="EMBL" id="AP014960">
    <property type="protein sequence ID" value="BAS90929.1"/>
    <property type="molecule type" value="Genomic_DNA"/>
</dbReference>
<reference evidence="1 2" key="2">
    <citation type="journal article" date="2013" name="Plant Cell Physiol.">
        <title>Rice Annotation Project Database (RAP-DB): an integrative and interactive database for rice genomics.</title>
        <authorList>
            <person name="Sakai H."/>
            <person name="Lee S.S."/>
            <person name="Tanaka T."/>
            <person name="Numa H."/>
            <person name="Kim J."/>
            <person name="Kawahara Y."/>
            <person name="Wakimoto H."/>
            <person name="Yang C.C."/>
            <person name="Iwamoto M."/>
            <person name="Abe T."/>
            <person name="Yamada Y."/>
            <person name="Muto A."/>
            <person name="Inokuchi H."/>
            <person name="Ikemura T."/>
            <person name="Matsumoto T."/>
            <person name="Sasaki T."/>
            <person name="Itoh T."/>
        </authorList>
    </citation>
    <scope>NUCLEOTIDE SEQUENCE [LARGE SCALE GENOMIC DNA]</scope>
    <source>
        <strain evidence="2">cv. Nipponbare</strain>
    </source>
</reference>
<evidence type="ECO:0000313" key="1">
    <source>
        <dbReference type="EMBL" id="BAS90929.1"/>
    </source>
</evidence>
<dbReference type="InParanoid" id="A0A0N7KJN7"/>
<proteinExistence type="predicted"/>
<dbReference type="PaxDb" id="39947-A0A0N7KJN7"/>
<organism evidence="1 2">
    <name type="scientific">Oryza sativa subsp. japonica</name>
    <name type="common">Rice</name>
    <dbReference type="NCBI Taxonomy" id="39947"/>
    <lineage>
        <taxon>Eukaryota</taxon>
        <taxon>Viridiplantae</taxon>
        <taxon>Streptophyta</taxon>
        <taxon>Embryophyta</taxon>
        <taxon>Tracheophyta</taxon>
        <taxon>Spermatophyta</taxon>
        <taxon>Magnoliopsida</taxon>
        <taxon>Liliopsida</taxon>
        <taxon>Poales</taxon>
        <taxon>Poaceae</taxon>
        <taxon>BOP clade</taxon>
        <taxon>Oryzoideae</taxon>
        <taxon>Oryzeae</taxon>
        <taxon>Oryzinae</taxon>
        <taxon>Oryza</taxon>
        <taxon>Oryza sativa</taxon>
    </lineage>
</organism>
<dbReference type="Gramene" id="Os04t0609000-00">
    <property type="protein sequence ID" value="Os04t0609000-00"/>
    <property type="gene ID" value="Os04g0609000"/>
</dbReference>